<gene>
    <name evidence="2" type="ORF">ACFSKX_08625</name>
</gene>
<sequence>MTTDSLRTATLVTLLLLLVVSACGKSDASTQVQIILPEDIAEYRQVMAEYAQVGGKDPFPSVRMVKRPFQRAGKQPVAAALTQRVARTILENRPQAAKLVYFRRVDNTAYVVLAMDENAWAGISATIAAVRPLITLNLKQFPDIDKVVFGRPPGSERGDTKNGGEKPGAG</sequence>
<evidence type="ECO:0000256" key="1">
    <source>
        <dbReference type="SAM" id="MobiDB-lite"/>
    </source>
</evidence>
<organism evidence="2 3">
    <name type="scientific">Microbulbifer halophilus</name>
    <dbReference type="NCBI Taxonomy" id="453963"/>
    <lineage>
        <taxon>Bacteria</taxon>
        <taxon>Pseudomonadati</taxon>
        <taxon>Pseudomonadota</taxon>
        <taxon>Gammaproteobacteria</taxon>
        <taxon>Cellvibrionales</taxon>
        <taxon>Microbulbiferaceae</taxon>
        <taxon>Microbulbifer</taxon>
    </lineage>
</organism>
<dbReference type="EMBL" id="JBHUJD010000009">
    <property type="protein sequence ID" value="MFD2310480.1"/>
    <property type="molecule type" value="Genomic_DNA"/>
</dbReference>
<evidence type="ECO:0000313" key="3">
    <source>
        <dbReference type="Proteomes" id="UP001597425"/>
    </source>
</evidence>
<dbReference type="RefSeq" id="WP_265722091.1">
    <property type="nucleotide sequence ID" value="NZ_JAPIVK010000018.1"/>
</dbReference>
<evidence type="ECO:0008006" key="4">
    <source>
        <dbReference type="Google" id="ProtNLM"/>
    </source>
</evidence>
<reference evidence="3" key="1">
    <citation type="journal article" date="2019" name="Int. J. Syst. Evol. Microbiol.">
        <title>The Global Catalogue of Microorganisms (GCM) 10K type strain sequencing project: providing services to taxonomists for standard genome sequencing and annotation.</title>
        <authorList>
            <consortium name="The Broad Institute Genomics Platform"/>
            <consortium name="The Broad Institute Genome Sequencing Center for Infectious Disease"/>
            <person name="Wu L."/>
            <person name="Ma J."/>
        </authorList>
    </citation>
    <scope>NUCLEOTIDE SEQUENCE [LARGE SCALE GENOMIC DNA]</scope>
    <source>
        <strain evidence="3">KCTC 12848</strain>
    </source>
</reference>
<dbReference type="Proteomes" id="UP001597425">
    <property type="component" value="Unassembled WGS sequence"/>
</dbReference>
<evidence type="ECO:0000313" key="2">
    <source>
        <dbReference type="EMBL" id="MFD2310480.1"/>
    </source>
</evidence>
<name>A0ABW5EET1_9GAMM</name>
<comment type="caution">
    <text evidence="2">The sequence shown here is derived from an EMBL/GenBank/DDBJ whole genome shotgun (WGS) entry which is preliminary data.</text>
</comment>
<feature type="region of interest" description="Disordered" evidence="1">
    <location>
        <begin position="149"/>
        <end position="170"/>
    </location>
</feature>
<protein>
    <recommendedName>
        <fullName evidence="4">Lipoprotein</fullName>
    </recommendedName>
</protein>
<accession>A0ABW5EET1</accession>
<feature type="compositionally biased region" description="Basic and acidic residues" evidence="1">
    <location>
        <begin position="149"/>
        <end position="164"/>
    </location>
</feature>
<keyword evidence="3" id="KW-1185">Reference proteome</keyword>
<proteinExistence type="predicted"/>
<dbReference type="PROSITE" id="PS51257">
    <property type="entry name" value="PROKAR_LIPOPROTEIN"/>
    <property type="match status" value="1"/>
</dbReference>